<feature type="region of interest" description="Disordered" evidence="1">
    <location>
        <begin position="315"/>
        <end position="347"/>
    </location>
</feature>
<keyword evidence="2" id="KW-0812">Transmembrane</keyword>
<keyword evidence="2" id="KW-1133">Transmembrane helix</keyword>
<evidence type="ECO:0000256" key="1">
    <source>
        <dbReference type="SAM" id="MobiDB-lite"/>
    </source>
</evidence>
<evidence type="ECO:0000313" key="4">
    <source>
        <dbReference type="Proteomes" id="UP000639403"/>
    </source>
</evidence>
<dbReference type="EMBL" id="JADOXO010000371">
    <property type="protein sequence ID" value="KAF9805647.1"/>
    <property type="molecule type" value="Genomic_DNA"/>
</dbReference>
<reference evidence="3" key="1">
    <citation type="submission" date="2020-11" db="EMBL/GenBank/DDBJ databases">
        <authorList>
            <person name="Koelle M."/>
            <person name="Horta M.A.C."/>
            <person name="Nowrousian M."/>
            <person name="Ohm R.A."/>
            <person name="Benz P."/>
            <person name="Pilgard A."/>
        </authorList>
    </citation>
    <scope>NUCLEOTIDE SEQUENCE</scope>
    <source>
        <strain evidence="3">FPRL280</strain>
    </source>
</reference>
<name>A0A8H7NVE4_9APHY</name>
<accession>A0A8H7NVE4</accession>
<reference evidence="3" key="2">
    <citation type="journal article" name="Front. Microbiol.">
        <title>Degradative Capacity of Two Strains of Rhodonia placenta: From Phenotype to Genotype.</title>
        <authorList>
            <person name="Kolle M."/>
            <person name="Horta M.A.C."/>
            <person name="Nowrousian M."/>
            <person name="Ohm R.A."/>
            <person name="Benz J.P."/>
            <person name="Pilgard A."/>
        </authorList>
    </citation>
    <scope>NUCLEOTIDE SEQUENCE</scope>
    <source>
        <strain evidence="3">FPRL280</strain>
    </source>
</reference>
<feature type="compositionally biased region" description="Acidic residues" evidence="1">
    <location>
        <begin position="327"/>
        <end position="347"/>
    </location>
</feature>
<feature type="transmembrane region" description="Helical" evidence="2">
    <location>
        <begin position="24"/>
        <end position="43"/>
    </location>
</feature>
<protein>
    <submittedName>
        <fullName evidence="3">Uncharacterized protein</fullName>
    </submittedName>
</protein>
<feature type="transmembrane region" description="Helical" evidence="2">
    <location>
        <begin position="55"/>
        <end position="78"/>
    </location>
</feature>
<sequence>MRSFQASCISYACASQYLCYLSDASGVFIYSALLIYYVALNLPHDVQRLWGRRSIATLLSAINWLAITGYIIILLPLTSNTAQVWSIHSSRCVSHTDAAQAVLYVNAAISSLVAALRVHAMSGRNWQWVLPVWLLGMVPVGTNIWRLTQETWTVTPQLGCALVDVLTLDVVVIITRACVVVSDILVVVATWYYISHASSLRAQLVHDMWTARPSLMTVMFRDGTLYFLIISLLNVADLIINTISVSSSHASYTDIPNLASYRTSSILIFLICIREAAVRKLQAFSSQSLSFIDSQGNSHPQRQLSSIEFTANIVNPSAGDSGTDAFSDLEDDPRGEDDASEAENDGIELEEYIASVHSVDARTSRST</sequence>
<feature type="transmembrane region" description="Helical" evidence="2">
    <location>
        <begin position="98"/>
        <end position="116"/>
    </location>
</feature>
<feature type="transmembrane region" description="Helical" evidence="2">
    <location>
        <begin position="259"/>
        <end position="277"/>
    </location>
</feature>
<proteinExistence type="predicted"/>
<feature type="transmembrane region" description="Helical" evidence="2">
    <location>
        <begin position="165"/>
        <end position="194"/>
    </location>
</feature>
<keyword evidence="2" id="KW-0472">Membrane</keyword>
<evidence type="ECO:0000313" key="3">
    <source>
        <dbReference type="EMBL" id="KAF9805647.1"/>
    </source>
</evidence>
<feature type="transmembrane region" description="Helical" evidence="2">
    <location>
        <begin position="225"/>
        <end position="247"/>
    </location>
</feature>
<evidence type="ECO:0000256" key="2">
    <source>
        <dbReference type="SAM" id="Phobius"/>
    </source>
</evidence>
<comment type="caution">
    <text evidence="3">The sequence shown here is derived from an EMBL/GenBank/DDBJ whole genome shotgun (WGS) entry which is preliminary data.</text>
</comment>
<dbReference type="AlphaFoldDB" id="A0A8H7NVE4"/>
<gene>
    <name evidence="3" type="ORF">IEO21_08973</name>
</gene>
<organism evidence="3 4">
    <name type="scientific">Rhodonia placenta</name>
    <dbReference type="NCBI Taxonomy" id="104341"/>
    <lineage>
        <taxon>Eukaryota</taxon>
        <taxon>Fungi</taxon>
        <taxon>Dikarya</taxon>
        <taxon>Basidiomycota</taxon>
        <taxon>Agaricomycotina</taxon>
        <taxon>Agaricomycetes</taxon>
        <taxon>Polyporales</taxon>
        <taxon>Adustoporiaceae</taxon>
        <taxon>Rhodonia</taxon>
    </lineage>
</organism>
<dbReference type="Proteomes" id="UP000639403">
    <property type="component" value="Unassembled WGS sequence"/>
</dbReference>
<feature type="transmembrane region" description="Helical" evidence="2">
    <location>
        <begin position="128"/>
        <end position="145"/>
    </location>
</feature>